<evidence type="ECO:0008006" key="5">
    <source>
        <dbReference type="Google" id="ProtNLM"/>
    </source>
</evidence>
<evidence type="ECO:0000313" key="4">
    <source>
        <dbReference type="Proteomes" id="UP000829685"/>
    </source>
</evidence>
<feature type="domain" description="Heterokaryon incompatibility" evidence="1">
    <location>
        <begin position="24"/>
        <end position="115"/>
    </location>
</feature>
<dbReference type="PANTHER" id="PTHR10622:SF12">
    <property type="entry name" value="HET DOMAIN-CONTAINING PROTEIN"/>
    <property type="match status" value="1"/>
</dbReference>
<keyword evidence="4" id="KW-1185">Reference proteome</keyword>
<feature type="domain" description="DUF8212" evidence="2">
    <location>
        <begin position="228"/>
        <end position="294"/>
    </location>
</feature>
<evidence type="ECO:0000313" key="3">
    <source>
        <dbReference type="EMBL" id="KAI1861856.1"/>
    </source>
</evidence>
<dbReference type="PANTHER" id="PTHR10622">
    <property type="entry name" value="HET DOMAIN-CONTAINING PROTEIN"/>
    <property type="match status" value="1"/>
</dbReference>
<sequence>MAFRLVDTATLRMRRFTAANVPKYGILSHTWVDGEEVNFQEMTQIVDSPGHPARQRSGYNKIVRTCEAARDQALGYVWIDTCCIDKSSSAELSEAINSMFQWYQKADLCFAFLSDLEPYAYLPDVLDQCRWFTRGWCLQELLAPRDIVFLNSAWQTVGSKIELSRLLSGITNIDTGILADGRLIYNCPVAQRMSWASKRKTTRTEDMAYCLLGIFDVNMPLLYGEGSKAFLRLQEEIIKRSNDMSIFAYAPPSEESALRFPRFECYEIDEPPEENQYCDLFANSPRLFDSCKKLVRWDTELVPSQSFTLTNNGLYFRAASFEVGGEIEDYRMSLNCGTKGDGTVKTPHYLYLRKIGPGLFVRLRNPTPRRHSSIHRAALQTYSEREEASIVTTITPNILDGLKPDKFRTIQIRFDQALKFRNIIQSVSPRDRWDAAGLQFLTTAGIPFDGHLKVFPSLLGLGPYGTSGGEYFILTCGFRRQFLWENAQFDPVESPWPWVALFSAEQWHDLERKHGERTALLNRRVALKLDEVVKLKVGRQEVVANVQMHPTYKARFRINLRMEHEPIALSDWIQQPLRTALNKF</sequence>
<protein>
    <recommendedName>
        <fullName evidence="5">Heterokaryon incompatibility domain-containing protein</fullName>
    </recommendedName>
</protein>
<comment type="caution">
    <text evidence="3">The sequence shown here is derived from an EMBL/GenBank/DDBJ whole genome shotgun (WGS) entry which is preliminary data.</text>
</comment>
<organism evidence="3 4">
    <name type="scientific">Neoarthrinium moseri</name>
    <dbReference type="NCBI Taxonomy" id="1658444"/>
    <lineage>
        <taxon>Eukaryota</taxon>
        <taxon>Fungi</taxon>
        <taxon>Dikarya</taxon>
        <taxon>Ascomycota</taxon>
        <taxon>Pezizomycotina</taxon>
        <taxon>Sordariomycetes</taxon>
        <taxon>Xylariomycetidae</taxon>
        <taxon>Amphisphaeriales</taxon>
        <taxon>Apiosporaceae</taxon>
        <taxon>Neoarthrinium</taxon>
    </lineage>
</organism>
<gene>
    <name evidence="3" type="ORF">JX265_009359</name>
</gene>
<dbReference type="Pfam" id="PF26640">
    <property type="entry name" value="DUF8212"/>
    <property type="match status" value="1"/>
</dbReference>
<evidence type="ECO:0000259" key="1">
    <source>
        <dbReference type="Pfam" id="PF06985"/>
    </source>
</evidence>
<accession>A0A9P9WGE7</accession>
<evidence type="ECO:0000259" key="2">
    <source>
        <dbReference type="Pfam" id="PF26640"/>
    </source>
</evidence>
<dbReference type="AlphaFoldDB" id="A0A9P9WGE7"/>
<proteinExistence type="predicted"/>
<dbReference type="InterPro" id="IPR058525">
    <property type="entry name" value="DUF8212"/>
</dbReference>
<reference evidence="3" key="1">
    <citation type="submission" date="2021-03" db="EMBL/GenBank/DDBJ databases">
        <title>Revisited historic fungal species revealed as producer of novel bioactive compounds through whole genome sequencing and comparative genomics.</title>
        <authorList>
            <person name="Vignolle G.A."/>
            <person name="Hochenegger N."/>
            <person name="Mach R.L."/>
            <person name="Mach-Aigner A.R."/>
            <person name="Javad Rahimi M."/>
            <person name="Salim K.A."/>
            <person name="Chan C.M."/>
            <person name="Lim L.B.L."/>
            <person name="Cai F."/>
            <person name="Druzhinina I.S."/>
            <person name="U'Ren J.M."/>
            <person name="Derntl C."/>
        </authorList>
    </citation>
    <scope>NUCLEOTIDE SEQUENCE</scope>
    <source>
        <strain evidence="3">TUCIM 5799</strain>
    </source>
</reference>
<dbReference type="Proteomes" id="UP000829685">
    <property type="component" value="Unassembled WGS sequence"/>
</dbReference>
<dbReference type="Pfam" id="PF06985">
    <property type="entry name" value="HET"/>
    <property type="match status" value="1"/>
</dbReference>
<dbReference type="EMBL" id="JAFIMR010000028">
    <property type="protein sequence ID" value="KAI1861856.1"/>
    <property type="molecule type" value="Genomic_DNA"/>
</dbReference>
<name>A0A9P9WGE7_9PEZI</name>
<dbReference type="InterPro" id="IPR010730">
    <property type="entry name" value="HET"/>
</dbReference>